<dbReference type="Proteomes" id="UP000324222">
    <property type="component" value="Unassembled WGS sequence"/>
</dbReference>
<feature type="region of interest" description="Disordered" evidence="1">
    <location>
        <begin position="44"/>
        <end position="65"/>
    </location>
</feature>
<dbReference type="AlphaFoldDB" id="A0A5B7J2A6"/>
<accession>A0A5B7J2A6</accession>
<evidence type="ECO:0000313" key="3">
    <source>
        <dbReference type="Proteomes" id="UP000324222"/>
    </source>
</evidence>
<evidence type="ECO:0000313" key="2">
    <source>
        <dbReference type="EMBL" id="MPC91941.1"/>
    </source>
</evidence>
<reference evidence="2 3" key="1">
    <citation type="submission" date="2019-05" db="EMBL/GenBank/DDBJ databases">
        <title>Another draft genome of Portunus trituberculatus and its Hox gene families provides insights of decapod evolution.</title>
        <authorList>
            <person name="Jeong J.-H."/>
            <person name="Song I."/>
            <person name="Kim S."/>
            <person name="Choi T."/>
            <person name="Kim D."/>
            <person name="Ryu S."/>
            <person name="Kim W."/>
        </authorList>
    </citation>
    <scope>NUCLEOTIDE SEQUENCE [LARGE SCALE GENOMIC DNA]</scope>
    <source>
        <tissue evidence="2">Muscle</tissue>
    </source>
</reference>
<organism evidence="2 3">
    <name type="scientific">Portunus trituberculatus</name>
    <name type="common">Swimming crab</name>
    <name type="synonym">Neptunus trituberculatus</name>
    <dbReference type="NCBI Taxonomy" id="210409"/>
    <lineage>
        <taxon>Eukaryota</taxon>
        <taxon>Metazoa</taxon>
        <taxon>Ecdysozoa</taxon>
        <taxon>Arthropoda</taxon>
        <taxon>Crustacea</taxon>
        <taxon>Multicrustacea</taxon>
        <taxon>Malacostraca</taxon>
        <taxon>Eumalacostraca</taxon>
        <taxon>Eucarida</taxon>
        <taxon>Decapoda</taxon>
        <taxon>Pleocyemata</taxon>
        <taxon>Brachyura</taxon>
        <taxon>Eubrachyura</taxon>
        <taxon>Portunoidea</taxon>
        <taxon>Portunidae</taxon>
        <taxon>Portuninae</taxon>
        <taxon>Portunus</taxon>
    </lineage>
</organism>
<comment type="caution">
    <text evidence="2">The sequence shown here is derived from an EMBL/GenBank/DDBJ whole genome shotgun (WGS) entry which is preliminary data.</text>
</comment>
<protein>
    <submittedName>
        <fullName evidence="2">Uncharacterized protein</fullName>
    </submittedName>
</protein>
<dbReference type="EMBL" id="VSRR010089544">
    <property type="protein sequence ID" value="MPC91941.1"/>
    <property type="molecule type" value="Genomic_DNA"/>
</dbReference>
<keyword evidence="3" id="KW-1185">Reference proteome</keyword>
<name>A0A5B7J2A6_PORTR</name>
<evidence type="ECO:0000256" key="1">
    <source>
        <dbReference type="SAM" id="MobiDB-lite"/>
    </source>
</evidence>
<gene>
    <name evidence="2" type="ORF">E2C01_087007</name>
</gene>
<sequence>MPTLPERTEKKDKQQQIVIAFENLLKKSMKNVSQKRGIVKKRFRFQPFHKTSERGPAKGKKKRKD</sequence>
<proteinExistence type="predicted"/>